<comment type="similarity">
    <text evidence="1">Belongs to the PRAME family. LRRC14 subfamily.</text>
</comment>
<dbReference type="STRING" id="10228.B3RVE0"/>
<dbReference type="AlphaFoldDB" id="B3RVE0"/>
<dbReference type="Gene3D" id="3.80.10.10">
    <property type="entry name" value="Ribonuclease Inhibitor"/>
    <property type="match status" value="1"/>
</dbReference>
<gene>
    <name evidence="4" type="ORF">TRIADDRAFT_55619</name>
</gene>
<dbReference type="RefSeq" id="XP_002111518.1">
    <property type="nucleotide sequence ID" value="XM_002111482.1"/>
</dbReference>
<keyword evidence="3" id="KW-0677">Repeat</keyword>
<dbReference type="Pfam" id="PF00560">
    <property type="entry name" value="LRR_1"/>
    <property type="match status" value="1"/>
</dbReference>
<evidence type="ECO:0000256" key="3">
    <source>
        <dbReference type="ARBA" id="ARBA00022737"/>
    </source>
</evidence>
<organism evidence="4 5">
    <name type="scientific">Trichoplax adhaerens</name>
    <name type="common">Trichoplax reptans</name>
    <dbReference type="NCBI Taxonomy" id="10228"/>
    <lineage>
        <taxon>Eukaryota</taxon>
        <taxon>Metazoa</taxon>
        <taxon>Placozoa</taxon>
        <taxon>Uniplacotomia</taxon>
        <taxon>Trichoplacea</taxon>
        <taxon>Trichoplacidae</taxon>
        <taxon>Trichoplax</taxon>
    </lineage>
</organism>
<dbReference type="FunCoup" id="B3RVE0">
    <property type="interactions" value="696"/>
</dbReference>
<evidence type="ECO:0000256" key="1">
    <source>
        <dbReference type="ARBA" id="ARBA00009552"/>
    </source>
</evidence>
<dbReference type="InterPro" id="IPR032675">
    <property type="entry name" value="LRR_dom_sf"/>
</dbReference>
<dbReference type="OrthoDB" id="6479713at2759"/>
<sequence length="423" mass="48444">MASSYRSNLQTNQPPYKLIHLCADIVVKYASITKIALNVLPAELFPALLDASLRELRVLPLSMLISHWPLAQLTYNKYNVYPTIQHLPLVYGILSHLIAANIDNFTRKNSKLKVIDLRGITIDPNGMLTFVKAIMQTNQHPCHHHLTLSFDDDQLRRKYTQTDHALTNEDQVHPKPSTKRLKLAHQLQFFLECHVDTNNYHEIGQLLRMENARIDVHITSLRCQEIGCKKILSLLRLLKPDEITMLNLDFNDLGGKYFSSLTNQLQHCLRLTTLNVAYNNLTRIQITLLSKSLLYLKSLKHLNLSGNRLNSLLRQLLANLTHSVEILKLNYCCLTNRDLFDLAESQQHCQHLSELHLESNNLAQKLESVKCLLSRTINLKTVKLSDNGIDQGIFISLCHTAPSIQHVLCKWNEEDTQQDHALP</sequence>
<evidence type="ECO:0000256" key="2">
    <source>
        <dbReference type="ARBA" id="ARBA00014228"/>
    </source>
</evidence>
<dbReference type="GeneID" id="6753224"/>
<dbReference type="PANTHER" id="PTHR14224">
    <property type="entry name" value="SIMILAR TO PREFERENTIALLY EXPRESSED ANTIGEN IN MELANOMA-LIKE 3"/>
    <property type="match status" value="1"/>
</dbReference>
<keyword evidence="5" id="KW-1185">Reference proteome</keyword>
<dbReference type="CTD" id="6753224"/>
<dbReference type="Proteomes" id="UP000009022">
    <property type="component" value="Unassembled WGS sequence"/>
</dbReference>
<dbReference type="InterPro" id="IPR001611">
    <property type="entry name" value="Leu-rich_rpt"/>
</dbReference>
<evidence type="ECO:0000313" key="5">
    <source>
        <dbReference type="Proteomes" id="UP000009022"/>
    </source>
</evidence>
<protein>
    <recommendedName>
        <fullName evidence="2">Leucine-rich repeat-containing protein 14</fullName>
    </recommendedName>
</protein>
<dbReference type="InterPro" id="IPR050694">
    <property type="entry name" value="LRRC14/PRAME"/>
</dbReference>
<dbReference type="PROSITE" id="PS51450">
    <property type="entry name" value="LRR"/>
    <property type="match status" value="1"/>
</dbReference>
<dbReference type="InParanoid" id="B3RVE0"/>
<dbReference type="HOGENOM" id="CLU_649471_0_0_1"/>
<dbReference type="PANTHER" id="PTHR14224:SF37">
    <property type="entry name" value="LEUCINE-RICH REPEAT-CONTAINING PROTEIN 14"/>
    <property type="match status" value="1"/>
</dbReference>
<dbReference type="KEGG" id="tad:TRIADDRAFT_55619"/>
<reference evidence="4 5" key="1">
    <citation type="journal article" date="2008" name="Nature">
        <title>The Trichoplax genome and the nature of placozoans.</title>
        <authorList>
            <person name="Srivastava M."/>
            <person name="Begovic E."/>
            <person name="Chapman J."/>
            <person name="Putnam N.H."/>
            <person name="Hellsten U."/>
            <person name="Kawashima T."/>
            <person name="Kuo A."/>
            <person name="Mitros T."/>
            <person name="Salamov A."/>
            <person name="Carpenter M.L."/>
            <person name="Signorovitch A.Y."/>
            <person name="Moreno M.A."/>
            <person name="Kamm K."/>
            <person name="Grimwood J."/>
            <person name="Schmutz J."/>
            <person name="Shapiro H."/>
            <person name="Grigoriev I.V."/>
            <person name="Buss L.W."/>
            <person name="Schierwater B."/>
            <person name="Dellaporta S.L."/>
            <person name="Rokhsar D.S."/>
        </authorList>
    </citation>
    <scope>NUCLEOTIDE SEQUENCE [LARGE SCALE GENOMIC DNA]</scope>
    <source>
        <strain evidence="4 5">Grell-BS-1999</strain>
    </source>
</reference>
<dbReference type="EMBL" id="DS985244">
    <property type="protein sequence ID" value="EDV25485.1"/>
    <property type="molecule type" value="Genomic_DNA"/>
</dbReference>
<evidence type="ECO:0000313" key="4">
    <source>
        <dbReference type="EMBL" id="EDV25485.1"/>
    </source>
</evidence>
<proteinExistence type="inferred from homology"/>
<name>B3RVE0_TRIAD</name>
<dbReference type="SUPFAM" id="SSF52047">
    <property type="entry name" value="RNI-like"/>
    <property type="match status" value="1"/>
</dbReference>
<dbReference type="PhylomeDB" id="B3RVE0"/>
<accession>B3RVE0</accession>
<dbReference type="OMA" id="CRIGGYL"/>